<evidence type="ECO:0000313" key="11">
    <source>
        <dbReference type="Proteomes" id="UP001491310"/>
    </source>
</evidence>
<keyword evidence="5" id="KW-0964">Secreted</keyword>
<organism evidence="10 11">
    <name type="scientific">Coccomyxa subellipsoidea</name>
    <dbReference type="NCBI Taxonomy" id="248742"/>
    <lineage>
        <taxon>Eukaryota</taxon>
        <taxon>Viridiplantae</taxon>
        <taxon>Chlorophyta</taxon>
        <taxon>core chlorophytes</taxon>
        <taxon>Trebouxiophyceae</taxon>
        <taxon>Trebouxiophyceae incertae sedis</taxon>
        <taxon>Coccomyxaceae</taxon>
        <taxon>Coccomyxa</taxon>
    </lineage>
</organism>
<name>A0ABR2YDZ0_9CHLO</name>
<comment type="subcellular location">
    <subcellularLocation>
        <location evidence="2">Secreted</location>
    </subcellularLocation>
</comment>
<sequence>MAAQVSLCCVQSSQAPRSQSGNGGILGGFIRVQSDTFVDENCNEFLPFGWNSWRLIEAAQAIDNALPQDKSVLNGQNEATYLAQQAKTFGFNTMRLFGLADVNYNEGSPLQSSPGQYNEQVFKAIDYILDQMSQNGIRVIVALIDYWKKTDGVEQYVDWCAGGDKDSFYTNSYCQQIYQNHIKTFVNRRGPSS</sequence>
<evidence type="ECO:0000256" key="8">
    <source>
        <dbReference type="ARBA" id="ARBA00023295"/>
    </source>
</evidence>
<gene>
    <name evidence="10" type="ORF">WJX75_005512</name>
</gene>
<dbReference type="Pfam" id="PF26410">
    <property type="entry name" value="GH5_mannosidase"/>
    <property type="match status" value="1"/>
</dbReference>
<evidence type="ECO:0000256" key="6">
    <source>
        <dbReference type="ARBA" id="ARBA00022729"/>
    </source>
</evidence>
<accession>A0ABR2YDZ0</accession>
<keyword evidence="8" id="KW-0326">Glycosidase</keyword>
<reference evidence="10 11" key="1">
    <citation type="journal article" date="2024" name="Nat. Commun.">
        <title>Phylogenomics reveals the evolutionary origins of lichenization in chlorophyte algae.</title>
        <authorList>
            <person name="Puginier C."/>
            <person name="Libourel C."/>
            <person name="Otte J."/>
            <person name="Skaloud P."/>
            <person name="Haon M."/>
            <person name="Grisel S."/>
            <person name="Petersen M."/>
            <person name="Berrin J.G."/>
            <person name="Delaux P.M."/>
            <person name="Dal Grande F."/>
            <person name="Keller J."/>
        </authorList>
    </citation>
    <scope>NUCLEOTIDE SEQUENCE [LARGE SCALE GENOMIC DNA]</scope>
    <source>
        <strain evidence="10 11">SAG 216-7</strain>
    </source>
</reference>
<dbReference type="InterPro" id="IPR045053">
    <property type="entry name" value="MAN-like"/>
</dbReference>
<evidence type="ECO:0000256" key="7">
    <source>
        <dbReference type="ARBA" id="ARBA00022801"/>
    </source>
</evidence>
<dbReference type="PANTHER" id="PTHR31451:SF39">
    <property type="entry name" value="MANNAN ENDO-1,4-BETA-MANNOSIDASE 1"/>
    <property type="match status" value="1"/>
</dbReference>
<dbReference type="EC" id="3.2.1.78" evidence="4"/>
<evidence type="ECO:0000313" key="10">
    <source>
        <dbReference type="EMBL" id="KAK9903432.1"/>
    </source>
</evidence>
<dbReference type="InterPro" id="IPR001547">
    <property type="entry name" value="Glyco_hydro_5"/>
</dbReference>
<evidence type="ECO:0000256" key="1">
    <source>
        <dbReference type="ARBA" id="ARBA00001678"/>
    </source>
</evidence>
<dbReference type="Proteomes" id="UP001491310">
    <property type="component" value="Unassembled WGS sequence"/>
</dbReference>
<evidence type="ECO:0000259" key="9">
    <source>
        <dbReference type="Pfam" id="PF26410"/>
    </source>
</evidence>
<proteinExistence type="inferred from homology"/>
<dbReference type="SUPFAM" id="SSF51445">
    <property type="entry name" value="(Trans)glycosidases"/>
    <property type="match status" value="1"/>
</dbReference>
<dbReference type="Gene3D" id="3.20.20.80">
    <property type="entry name" value="Glycosidases"/>
    <property type="match status" value="1"/>
</dbReference>
<evidence type="ECO:0000256" key="2">
    <source>
        <dbReference type="ARBA" id="ARBA00004613"/>
    </source>
</evidence>
<evidence type="ECO:0000256" key="5">
    <source>
        <dbReference type="ARBA" id="ARBA00022525"/>
    </source>
</evidence>
<dbReference type="EMBL" id="JALJOT010000014">
    <property type="protein sequence ID" value="KAK9903432.1"/>
    <property type="molecule type" value="Genomic_DNA"/>
</dbReference>
<keyword evidence="7" id="KW-0378">Hydrolase</keyword>
<protein>
    <recommendedName>
        <fullName evidence="4">mannan endo-1,4-beta-mannosidase</fullName>
        <ecNumber evidence="4">3.2.1.78</ecNumber>
    </recommendedName>
</protein>
<feature type="domain" description="Glycoside hydrolase family 5" evidence="9">
    <location>
        <begin position="29"/>
        <end position="188"/>
    </location>
</feature>
<comment type="similarity">
    <text evidence="3">Belongs to the glycosyl hydrolase 5 (cellulase A) family.</text>
</comment>
<evidence type="ECO:0000256" key="4">
    <source>
        <dbReference type="ARBA" id="ARBA00012706"/>
    </source>
</evidence>
<keyword evidence="6" id="KW-0732">Signal</keyword>
<dbReference type="InterPro" id="IPR017853">
    <property type="entry name" value="GH"/>
</dbReference>
<keyword evidence="11" id="KW-1185">Reference proteome</keyword>
<dbReference type="PANTHER" id="PTHR31451">
    <property type="match status" value="1"/>
</dbReference>
<comment type="caution">
    <text evidence="10">The sequence shown here is derived from an EMBL/GenBank/DDBJ whole genome shotgun (WGS) entry which is preliminary data.</text>
</comment>
<evidence type="ECO:0000256" key="3">
    <source>
        <dbReference type="ARBA" id="ARBA00005641"/>
    </source>
</evidence>
<comment type="catalytic activity">
    <reaction evidence="1">
        <text>Random hydrolysis of (1-&gt;4)-beta-D-mannosidic linkages in mannans, galactomannans and glucomannans.</text>
        <dbReference type="EC" id="3.2.1.78"/>
    </reaction>
</comment>